<dbReference type="EMBL" id="JAPQKO010000005">
    <property type="protein sequence ID" value="KAJ5161044.1"/>
    <property type="molecule type" value="Genomic_DNA"/>
</dbReference>
<proteinExistence type="predicted"/>
<dbReference type="Pfam" id="PF20174">
    <property type="entry name" value="DUF6540"/>
    <property type="match status" value="1"/>
</dbReference>
<sequence length="85" mass="9261">MVDEVDERFITDTVGNGHPGVDTTARDRLESVATVVQPPGRSPNPFDPSAPNCQDWLRIYVQKLVEEGFIAGSAISVVQNAPRLL</sequence>
<reference evidence="1" key="1">
    <citation type="submission" date="2022-11" db="EMBL/GenBank/DDBJ databases">
        <authorList>
            <person name="Petersen C."/>
        </authorList>
    </citation>
    <scope>NUCLEOTIDE SEQUENCE</scope>
    <source>
        <strain evidence="1">IBT 21917</strain>
    </source>
</reference>
<accession>A0A9W9LKP7</accession>
<keyword evidence="2" id="KW-1185">Reference proteome</keyword>
<reference evidence="1" key="2">
    <citation type="journal article" date="2023" name="IMA Fungus">
        <title>Comparative genomic study of the Penicillium genus elucidates a diverse pangenome and 15 lateral gene transfer events.</title>
        <authorList>
            <person name="Petersen C."/>
            <person name="Sorensen T."/>
            <person name="Nielsen M.R."/>
            <person name="Sondergaard T.E."/>
            <person name="Sorensen J.L."/>
            <person name="Fitzpatrick D.A."/>
            <person name="Frisvad J.C."/>
            <person name="Nielsen K.L."/>
        </authorList>
    </citation>
    <scope>NUCLEOTIDE SEQUENCE</scope>
    <source>
        <strain evidence="1">IBT 21917</strain>
    </source>
</reference>
<evidence type="ECO:0000313" key="1">
    <source>
        <dbReference type="EMBL" id="KAJ5161044.1"/>
    </source>
</evidence>
<organism evidence="1 2">
    <name type="scientific">Penicillium capsulatum</name>
    <dbReference type="NCBI Taxonomy" id="69766"/>
    <lineage>
        <taxon>Eukaryota</taxon>
        <taxon>Fungi</taxon>
        <taxon>Dikarya</taxon>
        <taxon>Ascomycota</taxon>
        <taxon>Pezizomycotina</taxon>
        <taxon>Eurotiomycetes</taxon>
        <taxon>Eurotiomycetidae</taxon>
        <taxon>Eurotiales</taxon>
        <taxon>Aspergillaceae</taxon>
        <taxon>Penicillium</taxon>
    </lineage>
</organism>
<name>A0A9W9LKP7_9EURO</name>
<evidence type="ECO:0000313" key="2">
    <source>
        <dbReference type="Proteomes" id="UP001146351"/>
    </source>
</evidence>
<dbReference type="AlphaFoldDB" id="A0A9W9LKP7"/>
<dbReference type="Proteomes" id="UP001146351">
    <property type="component" value="Unassembled WGS sequence"/>
</dbReference>
<dbReference type="OrthoDB" id="2999773at2759"/>
<gene>
    <name evidence="1" type="ORF">N7492_006436</name>
</gene>
<comment type="caution">
    <text evidence="1">The sequence shown here is derived from an EMBL/GenBank/DDBJ whole genome shotgun (WGS) entry which is preliminary data.</text>
</comment>
<dbReference type="InterPro" id="IPR046670">
    <property type="entry name" value="DUF6540"/>
</dbReference>
<protein>
    <submittedName>
        <fullName evidence="1">Uncharacterized protein</fullName>
    </submittedName>
</protein>